<comment type="caution">
    <text evidence="3">The sequence shown here is derived from an EMBL/GenBank/DDBJ whole genome shotgun (WGS) entry which is preliminary data.</text>
</comment>
<dbReference type="InterPro" id="IPR050466">
    <property type="entry name" value="Carboxylest/Gibb_receptor"/>
</dbReference>
<proteinExistence type="predicted"/>
<gene>
    <name evidence="3" type="primary">CXE2</name>
    <name evidence="3" type="ORF">KSP39_PZI003412</name>
</gene>
<evidence type="ECO:0000259" key="2">
    <source>
        <dbReference type="Pfam" id="PF07859"/>
    </source>
</evidence>
<feature type="active site" evidence="1">
    <location>
        <position position="166"/>
    </location>
</feature>
<organism evidence="3 4">
    <name type="scientific">Platanthera zijinensis</name>
    <dbReference type="NCBI Taxonomy" id="2320716"/>
    <lineage>
        <taxon>Eukaryota</taxon>
        <taxon>Viridiplantae</taxon>
        <taxon>Streptophyta</taxon>
        <taxon>Embryophyta</taxon>
        <taxon>Tracheophyta</taxon>
        <taxon>Spermatophyta</taxon>
        <taxon>Magnoliopsida</taxon>
        <taxon>Liliopsida</taxon>
        <taxon>Asparagales</taxon>
        <taxon>Orchidaceae</taxon>
        <taxon>Orchidoideae</taxon>
        <taxon>Orchideae</taxon>
        <taxon>Orchidinae</taxon>
        <taxon>Platanthera</taxon>
    </lineage>
</organism>
<protein>
    <submittedName>
        <fullName evidence="3">Carboxylesterase 2</fullName>
    </submittedName>
</protein>
<dbReference type="SUPFAM" id="SSF53474">
    <property type="entry name" value="alpha/beta-Hydrolases"/>
    <property type="match status" value="1"/>
</dbReference>
<evidence type="ECO:0000313" key="4">
    <source>
        <dbReference type="Proteomes" id="UP001418222"/>
    </source>
</evidence>
<dbReference type="PANTHER" id="PTHR23024:SF577">
    <property type="entry name" value="CARBOXYLESTERASE 2-RELATED"/>
    <property type="match status" value="1"/>
</dbReference>
<name>A0AAP0BWM1_9ASPA</name>
<dbReference type="EMBL" id="JBBWWQ010000003">
    <property type="protein sequence ID" value="KAK8951569.1"/>
    <property type="molecule type" value="Genomic_DNA"/>
</dbReference>
<dbReference type="InterPro" id="IPR013094">
    <property type="entry name" value="AB_hydrolase_3"/>
</dbReference>
<sequence length="322" mass="35432">MSSSTATHHGDEIIYELPDTIQIYRSGRVERLVPDDIVPPSLDPDTGVQSKDVVINPSTNLSARLYLPPSAADTSRKLPVLVYYHGGSFCILRAFSSLYHNFLNTLTAKADVLTVSVDYRLAPENPLPAAYDDSWEALNWVISHAGAEPWLSDFGNLGKIFLAGDSAGGNIVNYLGLKLGSEGLKVEGLVPVHSYIWGKDRIGSEGAEWKKSKRSVKDAEGLWPIVCPGTVGLDDPWINPLADGAPNLAALGCRRVLVCVGELDLLRERGRAYYEKLKECGWEGEAEFMESGEEDHVFFLFKPQSSKTAEFIQRLANFFNKA</sequence>
<dbReference type="InterPro" id="IPR033140">
    <property type="entry name" value="Lipase_GDXG_put_SER_AS"/>
</dbReference>
<keyword evidence="4" id="KW-1185">Reference proteome</keyword>
<dbReference type="Gene3D" id="3.40.50.1820">
    <property type="entry name" value="alpha/beta hydrolase"/>
    <property type="match status" value="1"/>
</dbReference>
<dbReference type="Proteomes" id="UP001418222">
    <property type="component" value="Unassembled WGS sequence"/>
</dbReference>
<dbReference type="GO" id="GO:0016787">
    <property type="term" value="F:hydrolase activity"/>
    <property type="evidence" value="ECO:0007669"/>
    <property type="project" value="InterPro"/>
</dbReference>
<evidence type="ECO:0000256" key="1">
    <source>
        <dbReference type="PROSITE-ProRule" id="PRU10038"/>
    </source>
</evidence>
<dbReference type="AlphaFoldDB" id="A0AAP0BWM1"/>
<evidence type="ECO:0000313" key="3">
    <source>
        <dbReference type="EMBL" id="KAK8951569.1"/>
    </source>
</evidence>
<reference evidence="3 4" key="1">
    <citation type="journal article" date="2022" name="Nat. Plants">
        <title>Genomes of leafy and leafless Platanthera orchids illuminate the evolution of mycoheterotrophy.</title>
        <authorList>
            <person name="Li M.H."/>
            <person name="Liu K.W."/>
            <person name="Li Z."/>
            <person name="Lu H.C."/>
            <person name="Ye Q.L."/>
            <person name="Zhang D."/>
            <person name="Wang J.Y."/>
            <person name="Li Y.F."/>
            <person name="Zhong Z.M."/>
            <person name="Liu X."/>
            <person name="Yu X."/>
            <person name="Liu D.K."/>
            <person name="Tu X.D."/>
            <person name="Liu B."/>
            <person name="Hao Y."/>
            <person name="Liao X.Y."/>
            <person name="Jiang Y.T."/>
            <person name="Sun W.H."/>
            <person name="Chen J."/>
            <person name="Chen Y.Q."/>
            <person name="Ai Y."/>
            <person name="Zhai J.W."/>
            <person name="Wu S.S."/>
            <person name="Zhou Z."/>
            <person name="Hsiao Y.Y."/>
            <person name="Wu W.L."/>
            <person name="Chen Y.Y."/>
            <person name="Lin Y.F."/>
            <person name="Hsu J.L."/>
            <person name="Li C.Y."/>
            <person name="Wang Z.W."/>
            <person name="Zhao X."/>
            <person name="Zhong W.Y."/>
            <person name="Ma X.K."/>
            <person name="Ma L."/>
            <person name="Huang J."/>
            <person name="Chen G.Z."/>
            <person name="Huang M.Z."/>
            <person name="Huang L."/>
            <person name="Peng D.H."/>
            <person name="Luo Y.B."/>
            <person name="Zou S.Q."/>
            <person name="Chen S.P."/>
            <person name="Lan S."/>
            <person name="Tsai W.C."/>
            <person name="Van de Peer Y."/>
            <person name="Liu Z.J."/>
        </authorList>
    </citation>
    <scope>NUCLEOTIDE SEQUENCE [LARGE SCALE GENOMIC DNA]</scope>
    <source>
        <strain evidence="3">Lor287</strain>
    </source>
</reference>
<feature type="domain" description="Alpha/beta hydrolase fold-3" evidence="2">
    <location>
        <begin position="81"/>
        <end position="299"/>
    </location>
</feature>
<dbReference type="PANTHER" id="PTHR23024">
    <property type="entry name" value="ARYLACETAMIDE DEACETYLASE"/>
    <property type="match status" value="1"/>
</dbReference>
<dbReference type="InterPro" id="IPR029058">
    <property type="entry name" value="AB_hydrolase_fold"/>
</dbReference>
<dbReference type="PROSITE" id="PS01174">
    <property type="entry name" value="LIPASE_GDXG_SER"/>
    <property type="match status" value="1"/>
</dbReference>
<dbReference type="Pfam" id="PF07859">
    <property type="entry name" value="Abhydrolase_3"/>
    <property type="match status" value="1"/>
</dbReference>
<accession>A0AAP0BWM1</accession>